<comment type="caution">
    <text evidence="2">The sequence shown here is derived from an EMBL/GenBank/DDBJ whole genome shotgun (WGS) entry which is preliminary data.</text>
</comment>
<dbReference type="Proteomes" id="UP000019141">
    <property type="component" value="Unassembled WGS sequence"/>
</dbReference>
<keyword evidence="3" id="KW-1185">Reference proteome</keyword>
<dbReference type="InterPro" id="IPR011251">
    <property type="entry name" value="Luciferase-like_dom"/>
</dbReference>
<proteinExistence type="predicted"/>
<reference evidence="2 3" key="1">
    <citation type="journal article" date="2014" name="Nature">
        <title>An environmental bacterial taxon with a large and distinct metabolic repertoire.</title>
        <authorList>
            <person name="Wilson M.C."/>
            <person name="Mori T."/>
            <person name="Ruckert C."/>
            <person name="Uria A.R."/>
            <person name="Helf M.J."/>
            <person name="Takada K."/>
            <person name="Gernert C."/>
            <person name="Steffens U.A."/>
            <person name="Heycke N."/>
            <person name="Schmitt S."/>
            <person name="Rinke C."/>
            <person name="Helfrich E.J."/>
            <person name="Brachmann A.O."/>
            <person name="Gurgui C."/>
            <person name="Wakimoto T."/>
            <person name="Kracht M."/>
            <person name="Crusemann M."/>
            <person name="Hentschel U."/>
            <person name="Abe I."/>
            <person name="Matsunaga S."/>
            <person name="Kalinowski J."/>
            <person name="Takeyama H."/>
            <person name="Piel J."/>
        </authorList>
    </citation>
    <scope>NUCLEOTIDE SEQUENCE [LARGE SCALE GENOMIC DNA]</scope>
    <source>
        <strain evidence="3">TSY1</strain>
    </source>
</reference>
<protein>
    <recommendedName>
        <fullName evidence="1">Luciferase-like domain-containing protein</fullName>
    </recommendedName>
</protein>
<organism evidence="2 3">
    <name type="scientific">Entotheonella factor</name>
    <dbReference type="NCBI Taxonomy" id="1429438"/>
    <lineage>
        <taxon>Bacteria</taxon>
        <taxon>Pseudomonadati</taxon>
        <taxon>Nitrospinota/Tectimicrobiota group</taxon>
        <taxon>Candidatus Tectimicrobiota</taxon>
        <taxon>Candidatus Entotheonellia</taxon>
        <taxon>Candidatus Entotheonellales</taxon>
        <taxon>Candidatus Entotheonellaceae</taxon>
        <taxon>Candidatus Entotheonella</taxon>
    </lineage>
</organism>
<dbReference type="EMBL" id="AZHW01000137">
    <property type="protein sequence ID" value="ETX02502.1"/>
    <property type="molecule type" value="Genomic_DNA"/>
</dbReference>
<evidence type="ECO:0000313" key="3">
    <source>
        <dbReference type="Proteomes" id="UP000019141"/>
    </source>
</evidence>
<feature type="domain" description="Luciferase-like" evidence="1">
    <location>
        <begin position="2"/>
        <end position="86"/>
    </location>
</feature>
<accession>W4LYQ2</accession>
<dbReference type="GO" id="GO:0016705">
    <property type="term" value="F:oxidoreductase activity, acting on paired donors, with incorporation or reduction of molecular oxygen"/>
    <property type="evidence" value="ECO:0007669"/>
    <property type="project" value="InterPro"/>
</dbReference>
<dbReference type="HOGENOM" id="CLU_2022488_0_0_7"/>
<dbReference type="InterPro" id="IPR036661">
    <property type="entry name" value="Luciferase-like_sf"/>
</dbReference>
<evidence type="ECO:0000259" key="1">
    <source>
        <dbReference type="Pfam" id="PF00296"/>
    </source>
</evidence>
<dbReference type="SUPFAM" id="SSF51679">
    <property type="entry name" value="Bacterial luciferase-like"/>
    <property type="match status" value="1"/>
</dbReference>
<dbReference type="AlphaFoldDB" id="W4LYQ2"/>
<evidence type="ECO:0000313" key="2">
    <source>
        <dbReference type="EMBL" id="ETX02502.1"/>
    </source>
</evidence>
<dbReference type="Gene3D" id="3.20.20.30">
    <property type="entry name" value="Luciferase-like domain"/>
    <property type="match status" value="1"/>
</dbReference>
<sequence>MPVQRPIPLWLGGRVEAVVERVGRLADGWFPQFAPDDEGRATLERMYGYARAAGRNPADIGIEGRVSLQGTTPDMRLKEAEAWRDLGASHLSVNTMRAGLRTPVEHISAIETFKETVASVVA</sequence>
<gene>
    <name evidence="2" type="ORF">ETSY1_03310</name>
</gene>
<name>W4LYQ2_ENTF1</name>
<dbReference type="Pfam" id="PF00296">
    <property type="entry name" value="Bac_luciferase"/>
    <property type="match status" value="1"/>
</dbReference>